<dbReference type="Proteomes" id="UP001369958">
    <property type="component" value="Chromosome"/>
</dbReference>
<reference evidence="2 3" key="1">
    <citation type="submission" date="2024-02" db="EMBL/GenBank/DDBJ databases">
        <title>Complete genome sequence of Pelagibacterium nitratireducens ZH15.</title>
        <authorList>
            <person name="Zhao L.H."/>
        </authorList>
    </citation>
    <scope>NUCLEOTIDE SEQUENCE [LARGE SCALE GENOMIC DNA]</scope>
    <source>
        <strain evidence="2 3">ZH15</strain>
    </source>
</reference>
<dbReference type="Gene3D" id="3.40.50.200">
    <property type="entry name" value="Peptidase S8/S53 domain"/>
    <property type="match status" value="1"/>
</dbReference>
<gene>
    <name evidence="2" type="ORF">V6617_09930</name>
</gene>
<dbReference type="InterPro" id="IPR036852">
    <property type="entry name" value="Peptidase_S8/S53_dom_sf"/>
</dbReference>
<evidence type="ECO:0000313" key="3">
    <source>
        <dbReference type="Proteomes" id="UP001369958"/>
    </source>
</evidence>
<accession>A0ABZ2I2H8</accession>
<keyword evidence="3" id="KW-1185">Reference proteome</keyword>
<dbReference type="EMBL" id="CP146275">
    <property type="protein sequence ID" value="WWT31357.1"/>
    <property type="molecule type" value="Genomic_DNA"/>
</dbReference>
<dbReference type="Pfam" id="PF00082">
    <property type="entry name" value="Peptidase_S8"/>
    <property type="match status" value="1"/>
</dbReference>
<dbReference type="InterPro" id="IPR000209">
    <property type="entry name" value="Peptidase_S8/S53_dom"/>
</dbReference>
<protein>
    <submittedName>
        <fullName evidence="2">S8 family serine peptidase</fullName>
    </submittedName>
</protein>
<dbReference type="SUPFAM" id="SSF52743">
    <property type="entry name" value="Subtilisin-like"/>
    <property type="match status" value="1"/>
</dbReference>
<proteinExistence type="predicted"/>
<sequence>MAREPEKAPLLNPVLRLTKGPVPEEPPVGGQGEAGVVAGRLSAQRVALAESCRRISAESASLSAHGGRIHLIVEMFSDSFAPTWTPKGLVALAGDAKLVAPASRGYLAEIPVDRLEGFAKQILTAQTIEARTAISRVRSIRALDAEAVTRGRKIETLWELAEEVEGGKAFAVWLRPFRDHHAKSSVVQSLVGLEERRRILRSFSSVALNSGDQAEGAPAVRNESQSALNRVVRQYREHLTARAVLTIPSIDALGQIVASGTLLRVDPVAKVGLTAPSEGNHPAPPLPSALTQPVIAVVDGGHSARSYAGLEAWKAIPLVPQGIADVAHGNRVTSLVVHGYAWNNKLNLPQLDCRFGTVAAVAKASSNQSPTPDALVDYLRQIARRYPEAKVWNLSFNQLLPEFGLETVSYLGHEISRLARDFAILPIISVGNRGAGNPSHQLCPPADCEAALVVSGREYDHDGKPAGDCSVSLLGPGPDGMLKPDLSWFSRVNMLGGGDPRVGSSYATPLVSSLAAHTFAVLKNPSPDLVKALLIDRSELMQHSRTQGWGTPFHGTLPWLCKPGSVTMAWKSELVPGYAYHWDDIPIPPELIVDGKLKGKARLTAILDPLLSETGGPNYFSTRLQVALQYKNTKGAVANLLGSMRESTDPEQSARDDLAKWYPVRRHARDFSKRTGIQFTGSSFRLRAQVFARDLFQFEVTSQRELGEQSVAFVLTLESQSDEPAIYNSTAQRLRSYVESAVIDQELEVDVFS</sequence>
<name>A0ABZ2I2H8_9HYPH</name>
<feature type="domain" description="Peptidase S8/S53" evidence="1">
    <location>
        <begin position="327"/>
        <end position="550"/>
    </location>
</feature>
<evidence type="ECO:0000313" key="2">
    <source>
        <dbReference type="EMBL" id="WWT31357.1"/>
    </source>
</evidence>
<dbReference type="RefSeq" id="WP_338606827.1">
    <property type="nucleotide sequence ID" value="NZ_CP146275.1"/>
</dbReference>
<evidence type="ECO:0000259" key="1">
    <source>
        <dbReference type="Pfam" id="PF00082"/>
    </source>
</evidence>
<organism evidence="2 3">
    <name type="scientific">Pelagibacterium nitratireducens</name>
    <dbReference type="NCBI Taxonomy" id="1046114"/>
    <lineage>
        <taxon>Bacteria</taxon>
        <taxon>Pseudomonadati</taxon>
        <taxon>Pseudomonadota</taxon>
        <taxon>Alphaproteobacteria</taxon>
        <taxon>Hyphomicrobiales</taxon>
        <taxon>Devosiaceae</taxon>
        <taxon>Pelagibacterium</taxon>
    </lineage>
</organism>